<comment type="similarity">
    <text evidence="2">Belongs to the flavin-dependent halogenase family. Bacterial tryptophan halogenase subfamily.</text>
</comment>
<dbReference type="AlphaFoldDB" id="A0A0N9I0U9"/>
<keyword evidence="5" id="KW-1185">Reference proteome</keyword>
<dbReference type="GO" id="GO:0016491">
    <property type="term" value="F:oxidoreductase activity"/>
    <property type="evidence" value="ECO:0007669"/>
    <property type="project" value="UniProtKB-KW"/>
</dbReference>
<evidence type="ECO:0000313" key="4">
    <source>
        <dbReference type="EMBL" id="ALG08293.1"/>
    </source>
</evidence>
<dbReference type="Proteomes" id="UP000063699">
    <property type="component" value="Chromosome"/>
</dbReference>
<evidence type="ECO:0000313" key="5">
    <source>
        <dbReference type="Proteomes" id="UP000063699"/>
    </source>
</evidence>
<dbReference type="STRING" id="860235.AOZ06_16485"/>
<dbReference type="OrthoDB" id="9790035at2"/>
<reference evidence="4 5" key="1">
    <citation type="submission" date="2015-07" db="EMBL/GenBank/DDBJ databases">
        <title>Genome sequencing of Kibdelosporangium phytohabitans.</title>
        <authorList>
            <person name="Qin S."/>
            <person name="Xing K."/>
        </authorList>
    </citation>
    <scope>NUCLEOTIDE SEQUENCE [LARGE SCALE GENOMIC DNA]</scope>
    <source>
        <strain evidence="4 5">KLBMP1111</strain>
    </source>
</reference>
<feature type="domain" description="FAD dependent oxidoreductase" evidence="3">
    <location>
        <begin position="3"/>
        <end position="33"/>
    </location>
</feature>
<evidence type="ECO:0000259" key="3">
    <source>
        <dbReference type="Pfam" id="PF01266"/>
    </source>
</evidence>
<dbReference type="Pfam" id="PF01266">
    <property type="entry name" value="DAO"/>
    <property type="match status" value="1"/>
</dbReference>
<dbReference type="PANTHER" id="PTHR43747:SF5">
    <property type="entry name" value="FAD-BINDING DOMAIN-CONTAINING PROTEIN"/>
    <property type="match status" value="1"/>
</dbReference>
<sequence length="471" mass="50992">MSRVVVVGGGLVGLSTAMMLTQEGMDVTVLEQDAGQLPDSPAQAWSSWPRSGVGQFQQAHILQAPAYGILRDRIPEALDVLRDADATRFDVSLAMPPSVEDRTPRPGDDKFDTLITRRAVLEHAVASRVRQSVDIRRGVKVAGLIAGSSTMDGVPHVAGVRTADGAEIRADLVVDASGRRTRLPDWLAQLGARPPQEETWDGRTAYYTRFFRSADGKIPDMSGGGLLLQYFDSYSIIVIPADRGHWSVTVVVHSFDQDLKELRHVEKWTDLIRACPNHAHLLEGEAEGGMLIMGGNGDRLRRFVVDGKPIATGLLAVGDVVATTNPTYGRGIYLGLAQAVGTTELVRDHLHDPLELAQEHDTMLAERVVPCYRDTVHLSQNRADQVAAVVNGHPVETPADGERPAHDLFVAGYHDADLFRVILESGLMATPLEELLARPGVVDRATVAAKGLEMPVPAGPARPELLRMLAG</sequence>
<dbReference type="SUPFAM" id="SSF51905">
    <property type="entry name" value="FAD/NAD(P)-binding domain"/>
    <property type="match status" value="1"/>
</dbReference>
<proteinExistence type="inferred from homology"/>
<name>A0A0N9I0U9_9PSEU</name>
<accession>A0A0N9I0U9</accession>
<dbReference type="InterPro" id="IPR036188">
    <property type="entry name" value="FAD/NAD-bd_sf"/>
</dbReference>
<dbReference type="InterPro" id="IPR050816">
    <property type="entry name" value="Flavin-dep_Halogenase_NPB"/>
</dbReference>
<keyword evidence="1" id="KW-0560">Oxidoreductase</keyword>
<organism evidence="4 5">
    <name type="scientific">Kibdelosporangium phytohabitans</name>
    <dbReference type="NCBI Taxonomy" id="860235"/>
    <lineage>
        <taxon>Bacteria</taxon>
        <taxon>Bacillati</taxon>
        <taxon>Actinomycetota</taxon>
        <taxon>Actinomycetes</taxon>
        <taxon>Pseudonocardiales</taxon>
        <taxon>Pseudonocardiaceae</taxon>
        <taxon>Kibdelosporangium</taxon>
    </lineage>
</organism>
<dbReference type="PANTHER" id="PTHR43747">
    <property type="entry name" value="FAD-BINDING PROTEIN"/>
    <property type="match status" value="1"/>
</dbReference>
<evidence type="ECO:0000256" key="1">
    <source>
        <dbReference type="ARBA" id="ARBA00023002"/>
    </source>
</evidence>
<gene>
    <name evidence="4" type="ORF">AOZ06_16485</name>
</gene>
<dbReference type="EMBL" id="CP012752">
    <property type="protein sequence ID" value="ALG08293.1"/>
    <property type="molecule type" value="Genomic_DNA"/>
</dbReference>
<evidence type="ECO:0000256" key="2">
    <source>
        <dbReference type="ARBA" id="ARBA00038396"/>
    </source>
</evidence>
<dbReference type="KEGG" id="kphy:AOZ06_16485"/>
<dbReference type="RefSeq" id="WP_054290200.1">
    <property type="nucleotide sequence ID" value="NZ_CP012752.1"/>
</dbReference>
<dbReference type="PRINTS" id="PR00420">
    <property type="entry name" value="RNGMNOXGNASE"/>
</dbReference>
<dbReference type="Gene3D" id="3.50.50.60">
    <property type="entry name" value="FAD/NAD(P)-binding domain"/>
    <property type="match status" value="1"/>
</dbReference>
<protein>
    <recommendedName>
        <fullName evidence="3">FAD dependent oxidoreductase domain-containing protein</fullName>
    </recommendedName>
</protein>
<dbReference type="InterPro" id="IPR006076">
    <property type="entry name" value="FAD-dep_OxRdtase"/>
</dbReference>